<dbReference type="PROSITE" id="PS00972">
    <property type="entry name" value="USP_1"/>
    <property type="match status" value="1"/>
</dbReference>
<accession>A0A0L0DHV6</accession>
<dbReference type="SUPFAM" id="SSF54001">
    <property type="entry name" value="Cysteine proteinases"/>
    <property type="match status" value="1"/>
</dbReference>
<dbReference type="EMBL" id="GL349471">
    <property type="protein sequence ID" value="KNC51949.1"/>
    <property type="molecule type" value="Genomic_DNA"/>
</dbReference>
<dbReference type="OrthoDB" id="2420415at2759"/>
<proteinExistence type="inferred from homology"/>
<dbReference type="GO" id="GO:0005634">
    <property type="term" value="C:nucleus"/>
    <property type="evidence" value="ECO:0007669"/>
    <property type="project" value="TreeGrafter"/>
</dbReference>
<dbReference type="PROSITE" id="PS00973">
    <property type="entry name" value="USP_2"/>
    <property type="match status" value="1"/>
</dbReference>
<dbReference type="PANTHER" id="PTHR24006">
    <property type="entry name" value="UBIQUITIN CARBOXYL-TERMINAL HYDROLASE"/>
    <property type="match status" value="1"/>
</dbReference>
<dbReference type="GO" id="GO:0004843">
    <property type="term" value="F:cysteine-type deubiquitinase activity"/>
    <property type="evidence" value="ECO:0007669"/>
    <property type="project" value="UniProtKB-UniRule"/>
</dbReference>
<dbReference type="InterPro" id="IPR018200">
    <property type="entry name" value="USP_CS"/>
</dbReference>
<dbReference type="SUPFAM" id="SSF143503">
    <property type="entry name" value="PUG domain-like"/>
    <property type="match status" value="1"/>
</dbReference>
<dbReference type="Pfam" id="PF00443">
    <property type="entry name" value="UCH"/>
    <property type="match status" value="1"/>
</dbReference>
<evidence type="ECO:0000256" key="1">
    <source>
        <dbReference type="RuleBase" id="RU366025"/>
    </source>
</evidence>
<keyword evidence="1" id="KW-0788">Thiol protease</keyword>
<sequence length="935" mass="100206">MEEMLKMLQAAYGTKLRGATERKSLLRNVAGGEVGQVVANRVGLHASGFFGEHKTHHYHTLAPEALALLAPGEHVTLLMCCNCHAFARFRIVPSPSPDPCPHPAHHYHYAEMDEVADGEWSTGAVPDLGAACCGCSRSVDVVVSRPVVPREVLKAVRMEAAGHSELVDTAYNTLGMYMSKLASGDGKGKRINSQNKGYLRRLGALPSTSDVLAAVGFVLAADGFWDPPDPDDPDVLYTLTMARVEMAFEASHTLSVAEMTAGRLALDPTDATGLIRDALCGDKSRLLHARGKEASFLQTMRPLAASFVAIGLATSASDEAIVWAAQLAIDEARERTLDVLDAIKTLQAARNSPALTDNYRRLLRENGSAIQELTGLGELGLEFSASDDHVVATYYSKREKAPHLAHHLKKAATMVARGRPESATLSNLVETLDLPSPTARRSSHTASAEMTEEEQVQAAILESQRASAFLRSPGPEPSSPLPSPSSHLERAAFALRLESRAGLGLPCGLLNIGQTCYFNSLIQALFAFQPFRLAILAAPAPGCTPSDEQSGSEHVAAFVAALQELFAYMALGKAKTYNSSKLMAALRHESGAPVRVGLQEDVAEYINVFLEQAKAAFASADAEAPNPVTELFYGELAQVLAYSQTDEAGPVPQPATSVPFNRLILDVDAGSMHAALDAYTAPTQTTRLASAPPALILQVSRVVFSPATQAGIKIDDPFEFPDKLFLDRYLAENAERVAELAEHDALLAARIDELAHELVPGTEFDALSASMALLKSHSPPGAVAAAETLSQLRSSLEARNRLIAEQTAAIKAEREALFSELDKTAYVLHAVLVHDGYASSGHYYAYVRQNPDGSTWFRLDDATVSMTTAAEVWKHATGGHKQASGYCFMYVKAEAAAAASVVSDPVMAELPERAAAAARHRNTVDASNTRLFPQS</sequence>
<dbReference type="Pfam" id="PF13446">
    <property type="entry name" value="RPT"/>
    <property type="match status" value="2"/>
</dbReference>
<dbReference type="GeneID" id="25566938"/>
<protein>
    <recommendedName>
        <fullName evidence="1">Ubiquitin carboxyl-terminal hydrolase</fullName>
        <ecNumber evidence="1">3.4.19.12</ecNumber>
    </recommendedName>
</protein>
<dbReference type="STRING" id="461836.A0A0L0DHV6"/>
<keyword evidence="5" id="KW-1185">Reference proteome</keyword>
<dbReference type="PANTHER" id="PTHR24006:SF944">
    <property type="entry name" value="UBIQUITIN CARBOXYL-TERMINAL HYDROLASE"/>
    <property type="match status" value="1"/>
</dbReference>
<dbReference type="InterPro" id="IPR028889">
    <property type="entry name" value="USP"/>
</dbReference>
<dbReference type="InterPro" id="IPR038765">
    <property type="entry name" value="Papain-like_cys_pep_sf"/>
</dbReference>
<dbReference type="AlphaFoldDB" id="A0A0L0DHV6"/>
<feature type="region of interest" description="Disordered" evidence="2">
    <location>
        <begin position="426"/>
        <end position="453"/>
    </location>
</feature>
<dbReference type="Proteomes" id="UP000054408">
    <property type="component" value="Unassembled WGS sequence"/>
</dbReference>
<evidence type="ECO:0000256" key="2">
    <source>
        <dbReference type="SAM" id="MobiDB-lite"/>
    </source>
</evidence>
<dbReference type="GO" id="GO:0006508">
    <property type="term" value="P:proteolysis"/>
    <property type="evidence" value="ECO:0007669"/>
    <property type="project" value="UniProtKB-KW"/>
</dbReference>
<evidence type="ECO:0000259" key="3">
    <source>
        <dbReference type="PROSITE" id="PS50235"/>
    </source>
</evidence>
<comment type="similarity">
    <text evidence="1">Belongs to the peptidase C19 family.</text>
</comment>
<dbReference type="EC" id="3.4.19.12" evidence="1"/>
<name>A0A0L0DHV6_THETB</name>
<dbReference type="GO" id="GO:0016579">
    <property type="term" value="P:protein deubiquitination"/>
    <property type="evidence" value="ECO:0007669"/>
    <property type="project" value="InterPro"/>
</dbReference>
<dbReference type="GO" id="GO:0005829">
    <property type="term" value="C:cytosol"/>
    <property type="evidence" value="ECO:0007669"/>
    <property type="project" value="TreeGrafter"/>
</dbReference>
<dbReference type="eggNOG" id="KOG1863">
    <property type="taxonomic scope" value="Eukaryota"/>
</dbReference>
<keyword evidence="1" id="KW-0378">Hydrolase</keyword>
<organism evidence="4 5">
    <name type="scientific">Thecamonas trahens ATCC 50062</name>
    <dbReference type="NCBI Taxonomy" id="461836"/>
    <lineage>
        <taxon>Eukaryota</taxon>
        <taxon>Apusozoa</taxon>
        <taxon>Apusomonadida</taxon>
        <taxon>Apusomonadidae</taxon>
        <taxon>Thecamonas</taxon>
    </lineage>
</organism>
<dbReference type="RefSeq" id="XP_013755540.1">
    <property type="nucleotide sequence ID" value="XM_013900086.1"/>
</dbReference>
<reference evidence="4 5" key="1">
    <citation type="submission" date="2010-05" db="EMBL/GenBank/DDBJ databases">
        <title>The Genome Sequence of Thecamonas trahens ATCC 50062.</title>
        <authorList>
            <consortium name="The Broad Institute Genome Sequencing Platform"/>
            <person name="Russ C."/>
            <person name="Cuomo C."/>
            <person name="Shea T."/>
            <person name="Young S.K."/>
            <person name="Zeng Q."/>
            <person name="Koehrsen M."/>
            <person name="Haas B."/>
            <person name="Borodovsky M."/>
            <person name="Guigo R."/>
            <person name="Alvarado L."/>
            <person name="Berlin A."/>
            <person name="Bochicchio J."/>
            <person name="Borenstein D."/>
            <person name="Chapman S."/>
            <person name="Chen Z."/>
            <person name="Freedman E."/>
            <person name="Gellesch M."/>
            <person name="Goldberg J."/>
            <person name="Griggs A."/>
            <person name="Gujja S."/>
            <person name="Heilman E."/>
            <person name="Heiman D."/>
            <person name="Hepburn T."/>
            <person name="Howarth C."/>
            <person name="Jen D."/>
            <person name="Larson L."/>
            <person name="Mehta T."/>
            <person name="Park D."/>
            <person name="Pearson M."/>
            <person name="Roberts A."/>
            <person name="Saif S."/>
            <person name="Shenoy N."/>
            <person name="Sisk P."/>
            <person name="Stolte C."/>
            <person name="Sykes S."/>
            <person name="Thomson T."/>
            <person name="Walk T."/>
            <person name="White J."/>
            <person name="Yandava C."/>
            <person name="Burger G."/>
            <person name="Gray M.W."/>
            <person name="Holland P.W.H."/>
            <person name="King N."/>
            <person name="Lang F.B.F."/>
            <person name="Roger A.J."/>
            <person name="Ruiz-Trillo I."/>
            <person name="Lander E."/>
            <person name="Nusbaum C."/>
        </authorList>
    </citation>
    <scope>NUCLEOTIDE SEQUENCE [LARGE SCALE GENOMIC DNA]</scope>
    <source>
        <strain evidence="4 5">ATCC 50062</strain>
    </source>
</reference>
<feature type="domain" description="USP" evidence="3">
    <location>
        <begin position="507"/>
        <end position="893"/>
    </location>
</feature>
<dbReference type="Gene3D" id="3.90.70.10">
    <property type="entry name" value="Cysteine proteinases"/>
    <property type="match status" value="1"/>
</dbReference>
<dbReference type="InterPro" id="IPR001394">
    <property type="entry name" value="Peptidase_C19_UCH"/>
</dbReference>
<keyword evidence="1" id="KW-0833">Ubl conjugation pathway</keyword>
<comment type="catalytic activity">
    <reaction evidence="1">
        <text>Thiol-dependent hydrolysis of ester, thioester, amide, peptide and isopeptide bonds formed by the C-terminal Gly of ubiquitin (a 76-residue protein attached to proteins as an intracellular targeting signal).</text>
        <dbReference type="EC" id="3.4.19.12"/>
    </reaction>
</comment>
<dbReference type="InterPro" id="IPR036339">
    <property type="entry name" value="PUB-like_dom_sf"/>
</dbReference>
<dbReference type="PROSITE" id="PS50235">
    <property type="entry name" value="USP_3"/>
    <property type="match status" value="1"/>
</dbReference>
<keyword evidence="1" id="KW-0645">Protease</keyword>
<dbReference type="InterPro" id="IPR025305">
    <property type="entry name" value="UCH_repeat_domain"/>
</dbReference>
<evidence type="ECO:0000313" key="5">
    <source>
        <dbReference type="Proteomes" id="UP000054408"/>
    </source>
</evidence>
<gene>
    <name evidence="4" type="ORF">AMSG_08196</name>
</gene>
<evidence type="ECO:0000313" key="4">
    <source>
        <dbReference type="EMBL" id="KNC51949.1"/>
    </source>
</evidence>
<dbReference type="InterPro" id="IPR050164">
    <property type="entry name" value="Peptidase_C19"/>
</dbReference>